<feature type="transmembrane region" description="Helical" evidence="7">
    <location>
        <begin position="284"/>
        <end position="310"/>
    </location>
</feature>
<feature type="transmembrane region" description="Helical" evidence="7">
    <location>
        <begin position="181"/>
        <end position="200"/>
    </location>
</feature>
<dbReference type="eggNOG" id="COG0601">
    <property type="taxonomic scope" value="Bacteria"/>
</dbReference>
<dbReference type="OrthoDB" id="24153at2"/>
<dbReference type="InterPro" id="IPR000515">
    <property type="entry name" value="MetI-like"/>
</dbReference>
<dbReference type="CDD" id="cd06261">
    <property type="entry name" value="TM_PBP2"/>
    <property type="match status" value="1"/>
</dbReference>
<dbReference type="InterPro" id="IPR045621">
    <property type="entry name" value="BPD_transp_1_N"/>
</dbReference>
<name>A0A081NX55_9BACL</name>
<comment type="similarity">
    <text evidence="7">Belongs to the binding-protein-dependent transport system permease family.</text>
</comment>
<feature type="domain" description="ABC transmembrane type-1" evidence="8">
    <location>
        <begin position="96"/>
        <end position="303"/>
    </location>
</feature>
<dbReference type="AlphaFoldDB" id="A0A081NX55"/>
<sequence length="323" mass="35514">MARYALRRLLNAIPILIGITIISFLIIHMAPGSPISQYVDDPTIKAIDKENMIKAYGLDQPLYIQYWKWISDLAQGDFGTSFQKSQPVSELIRDRLPNTLLLTVTSFALALAIAIPLGILCAVKANSRLDQFVSGITFVGISLPGFWLGLLLMMFFAVRLGWLPSGGLQTLNAPSGFGDRVLHLILPVFTIACSEVAVWIRYVRSSMLEVINQDYMRTAKAKGLRGGRILTVHGLRNGLIPLVTLFGLSLPGFFAGSVIVETIFSVPGIGRLFTEAAFQRDYPVIFAVTTMTAFLYVFGSILADLSYAILDPRVSYSKSEAKV</sequence>
<evidence type="ECO:0000259" key="8">
    <source>
        <dbReference type="PROSITE" id="PS50928"/>
    </source>
</evidence>
<evidence type="ECO:0000256" key="4">
    <source>
        <dbReference type="ARBA" id="ARBA00022692"/>
    </source>
</evidence>
<organism evidence="9 10">
    <name type="scientific">Paenibacillus tyrfis</name>
    <dbReference type="NCBI Taxonomy" id="1501230"/>
    <lineage>
        <taxon>Bacteria</taxon>
        <taxon>Bacillati</taxon>
        <taxon>Bacillota</taxon>
        <taxon>Bacilli</taxon>
        <taxon>Bacillales</taxon>
        <taxon>Paenibacillaceae</taxon>
        <taxon>Paenibacillus</taxon>
    </lineage>
</organism>
<dbReference type="PANTHER" id="PTHR43163">
    <property type="entry name" value="DIPEPTIDE TRANSPORT SYSTEM PERMEASE PROTEIN DPPB-RELATED"/>
    <property type="match status" value="1"/>
</dbReference>
<evidence type="ECO:0000256" key="1">
    <source>
        <dbReference type="ARBA" id="ARBA00004651"/>
    </source>
</evidence>
<dbReference type="PROSITE" id="PS50928">
    <property type="entry name" value="ABC_TM1"/>
    <property type="match status" value="1"/>
</dbReference>
<dbReference type="InterPro" id="IPR035906">
    <property type="entry name" value="MetI-like_sf"/>
</dbReference>
<keyword evidence="5 7" id="KW-1133">Transmembrane helix</keyword>
<dbReference type="Gene3D" id="1.10.3720.10">
    <property type="entry name" value="MetI-like"/>
    <property type="match status" value="1"/>
</dbReference>
<evidence type="ECO:0000313" key="10">
    <source>
        <dbReference type="Proteomes" id="UP000028123"/>
    </source>
</evidence>
<dbReference type="SUPFAM" id="SSF161098">
    <property type="entry name" value="MetI-like"/>
    <property type="match status" value="1"/>
</dbReference>
<dbReference type="PANTHER" id="PTHR43163:SF6">
    <property type="entry name" value="DIPEPTIDE TRANSPORT SYSTEM PERMEASE PROTEIN DPPB-RELATED"/>
    <property type="match status" value="1"/>
</dbReference>
<keyword evidence="2 7" id="KW-0813">Transport</keyword>
<reference evidence="9 10" key="1">
    <citation type="submission" date="2014-06" db="EMBL/GenBank/DDBJ databases">
        <title>Draft genome sequence of Paenibacillus sp. MSt1.</title>
        <authorList>
            <person name="Aw Y.K."/>
            <person name="Ong K.S."/>
            <person name="Gan H.M."/>
            <person name="Lee S.M."/>
        </authorList>
    </citation>
    <scope>NUCLEOTIDE SEQUENCE [LARGE SCALE GENOMIC DNA]</scope>
    <source>
        <strain evidence="9 10">MSt1</strain>
    </source>
</reference>
<dbReference type="Pfam" id="PF00528">
    <property type="entry name" value="BPD_transp_1"/>
    <property type="match status" value="1"/>
</dbReference>
<feature type="transmembrane region" description="Helical" evidence="7">
    <location>
        <begin position="135"/>
        <end position="161"/>
    </location>
</feature>
<keyword evidence="3" id="KW-1003">Cell membrane</keyword>
<evidence type="ECO:0000256" key="6">
    <source>
        <dbReference type="ARBA" id="ARBA00023136"/>
    </source>
</evidence>
<accession>A0A081NX55</accession>
<comment type="subcellular location">
    <subcellularLocation>
        <location evidence="1 7">Cell membrane</location>
        <topology evidence="1 7">Multi-pass membrane protein</topology>
    </subcellularLocation>
</comment>
<dbReference type="Pfam" id="PF19300">
    <property type="entry name" value="BPD_transp_1_N"/>
    <property type="match status" value="1"/>
</dbReference>
<dbReference type="RefSeq" id="WP_036689904.1">
    <property type="nucleotide sequence ID" value="NZ_FYEP01000005.1"/>
</dbReference>
<gene>
    <name evidence="9" type="ORF">ET33_19130</name>
</gene>
<dbReference type="Proteomes" id="UP000028123">
    <property type="component" value="Unassembled WGS sequence"/>
</dbReference>
<evidence type="ECO:0000256" key="5">
    <source>
        <dbReference type="ARBA" id="ARBA00022989"/>
    </source>
</evidence>
<keyword evidence="4 7" id="KW-0812">Transmembrane</keyword>
<comment type="caution">
    <text evidence="9">The sequence shown here is derived from an EMBL/GenBank/DDBJ whole genome shotgun (WGS) entry which is preliminary data.</text>
</comment>
<evidence type="ECO:0000256" key="2">
    <source>
        <dbReference type="ARBA" id="ARBA00022448"/>
    </source>
</evidence>
<feature type="transmembrane region" description="Helical" evidence="7">
    <location>
        <begin position="12"/>
        <end position="30"/>
    </location>
</feature>
<evidence type="ECO:0000256" key="3">
    <source>
        <dbReference type="ARBA" id="ARBA00022475"/>
    </source>
</evidence>
<evidence type="ECO:0000313" key="9">
    <source>
        <dbReference type="EMBL" id="KEQ23028.1"/>
    </source>
</evidence>
<keyword evidence="6 7" id="KW-0472">Membrane</keyword>
<protein>
    <submittedName>
        <fullName evidence="9">Diguanylate cyclase</fullName>
    </submittedName>
</protein>
<feature type="transmembrane region" description="Helical" evidence="7">
    <location>
        <begin position="238"/>
        <end position="264"/>
    </location>
</feature>
<feature type="transmembrane region" description="Helical" evidence="7">
    <location>
        <begin position="100"/>
        <end position="123"/>
    </location>
</feature>
<dbReference type="GO" id="GO:0005886">
    <property type="term" value="C:plasma membrane"/>
    <property type="evidence" value="ECO:0007669"/>
    <property type="project" value="UniProtKB-SubCell"/>
</dbReference>
<keyword evidence="10" id="KW-1185">Reference proteome</keyword>
<proteinExistence type="inferred from homology"/>
<dbReference type="GO" id="GO:0055085">
    <property type="term" value="P:transmembrane transport"/>
    <property type="evidence" value="ECO:0007669"/>
    <property type="project" value="InterPro"/>
</dbReference>
<evidence type="ECO:0000256" key="7">
    <source>
        <dbReference type="RuleBase" id="RU363032"/>
    </source>
</evidence>
<dbReference type="EMBL" id="JNVM01000028">
    <property type="protein sequence ID" value="KEQ23028.1"/>
    <property type="molecule type" value="Genomic_DNA"/>
</dbReference>